<proteinExistence type="predicted"/>
<evidence type="ECO:0000313" key="1">
    <source>
        <dbReference type="EMBL" id="DAF89836.1"/>
    </source>
</evidence>
<dbReference type="InterPro" id="IPR010697">
    <property type="entry name" value="YspA"/>
</dbReference>
<accession>A0A8S5U5W4</accession>
<dbReference type="PANTHER" id="PTHR38440">
    <property type="entry name" value="UPF0398 PROTEIN YPSA"/>
    <property type="match status" value="1"/>
</dbReference>
<dbReference type="Gene3D" id="3.40.50.450">
    <property type="match status" value="1"/>
</dbReference>
<name>A0A8S5U5W4_9CAUD</name>
<dbReference type="SUPFAM" id="SSF102405">
    <property type="entry name" value="MCP/YpsA-like"/>
    <property type="match status" value="1"/>
</dbReference>
<sequence length="185" mass="21376">MLRIAFTGHRPNKLGGYDWNNPKNHKIRTTLFNTIADIMVTSKEHDFMFISGGALGVDQFAFDVVNYIKSVVVCDKYNIQNIIAVPFKDQPNSWFNKDDINRYKEQLKQADRIIYVDTLDEYKRTNTPEGRYSPQKLQIRNAYMVDNCDILIAVWDGSNSGTGNCVHYAKHKDVKIIQINPKEIK</sequence>
<organism evidence="1">
    <name type="scientific">Siphoviridae sp. cteLh2</name>
    <dbReference type="NCBI Taxonomy" id="2825590"/>
    <lineage>
        <taxon>Viruses</taxon>
        <taxon>Duplodnaviria</taxon>
        <taxon>Heunggongvirae</taxon>
        <taxon>Uroviricota</taxon>
        <taxon>Caudoviricetes</taxon>
    </lineage>
</organism>
<dbReference type="EMBL" id="BK016017">
    <property type="protein sequence ID" value="DAF89836.1"/>
    <property type="molecule type" value="Genomic_DNA"/>
</dbReference>
<dbReference type="Pfam" id="PF06908">
    <property type="entry name" value="YpsA"/>
    <property type="match status" value="1"/>
</dbReference>
<reference evidence="1" key="1">
    <citation type="journal article" date="2021" name="Proc. Natl. Acad. Sci. U.S.A.">
        <title>A Catalog of Tens of Thousands of Viruses from Human Metagenomes Reveals Hidden Associations with Chronic Diseases.</title>
        <authorList>
            <person name="Tisza M.J."/>
            <person name="Buck C.B."/>
        </authorList>
    </citation>
    <scope>NUCLEOTIDE SEQUENCE</scope>
    <source>
        <strain evidence="1">CteLh2</strain>
    </source>
</reference>
<protein>
    <submittedName>
        <fullName evidence="1">DNA processing chain A</fullName>
    </submittedName>
</protein>
<dbReference type="PANTHER" id="PTHR38440:SF1">
    <property type="entry name" value="UPF0398 PROTEIN SPR0331"/>
    <property type="match status" value="1"/>
</dbReference>